<feature type="domain" description="Peptidase S54 rhomboid" evidence="8">
    <location>
        <begin position="58"/>
        <end position="192"/>
    </location>
</feature>
<gene>
    <name evidence="9" type="ORF">IDH44_12655</name>
</gene>
<keyword evidence="5 7" id="KW-1133">Transmembrane helix</keyword>
<feature type="transmembrane region" description="Helical" evidence="7">
    <location>
        <begin position="122"/>
        <end position="143"/>
    </location>
</feature>
<dbReference type="InterPro" id="IPR022764">
    <property type="entry name" value="Peptidase_S54_rhomboid_dom"/>
</dbReference>
<organism evidence="9 10">
    <name type="scientific">Paenibacillus sabuli</name>
    <dbReference type="NCBI Taxonomy" id="2772509"/>
    <lineage>
        <taxon>Bacteria</taxon>
        <taxon>Bacillati</taxon>
        <taxon>Bacillota</taxon>
        <taxon>Bacilli</taxon>
        <taxon>Bacillales</taxon>
        <taxon>Paenibacillaceae</taxon>
        <taxon>Paenibacillus</taxon>
    </lineage>
</organism>
<keyword evidence="9" id="KW-0645">Protease</keyword>
<name>A0A927GSU9_9BACL</name>
<dbReference type="EMBL" id="JACXIZ010000020">
    <property type="protein sequence ID" value="MBD2846047.1"/>
    <property type="molecule type" value="Genomic_DNA"/>
</dbReference>
<dbReference type="SUPFAM" id="SSF144091">
    <property type="entry name" value="Rhomboid-like"/>
    <property type="match status" value="1"/>
</dbReference>
<reference evidence="9" key="1">
    <citation type="submission" date="2020-09" db="EMBL/GenBank/DDBJ databases">
        <title>A novel bacterium of genus Paenibacillus, isolated from South China Sea.</title>
        <authorList>
            <person name="Huang H."/>
            <person name="Mo K."/>
            <person name="Hu Y."/>
        </authorList>
    </citation>
    <scope>NUCLEOTIDE SEQUENCE</scope>
    <source>
        <strain evidence="9">IB182496</strain>
    </source>
</reference>
<evidence type="ECO:0000313" key="10">
    <source>
        <dbReference type="Proteomes" id="UP000621560"/>
    </source>
</evidence>
<dbReference type="GO" id="GO:0006508">
    <property type="term" value="P:proteolysis"/>
    <property type="evidence" value="ECO:0007669"/>
    <property type="project" value="UniProtKB-KW"/>
</dbReference>
<dbReference type="PANTHER" id="PTHR43731:SF14">
    <property type="entry name" value="PRESENILIN-ASSOCIATED RHOMBOID-LIKE PROTEIN, MITOCHONDRIAL"/>
    <property type="match status" value="1"/>
</dbReference>
<dbReference type="InterPro" id="IPR035952">
    <property type="entry name" value="Rhomboid-like_sf"/>
</dbReference>
<evidence type="ECO:0000259" key="8">
    <source>
        <dbReference type="Pfam" id="PF01694"/>
    </source>
</evidence>
<comment type="subcellular location">
    <subcellularLocation>
        <location evidence="1">Membrane</location>
        <topology evidence="1">Multi-pass membrane protein</topology>
    </subcellularLocation>
</comment>
<dbReference type="Gene3D" id="1.20.1540.10">
    <property type="entry name" value="Rhomboid-like"/>
    <property type="match status" value="1"/>
</dbReference>
<dbReference type="PANTHER" id="PTHR43731">
    <property type="entry name" value="RHOMBOID PROTEASE"/>
    <property type="match status" value="1"/>
</dbReference>
<dbReference type="Proteomes" id="UP000621560">
    <property type="component" value="Unassembled WGS sequence"/>
</dbReference>
<keyword evidence="4" id="KW-0378">Hydrolase</keyword>
<feature type="transmembrane region" description="Helical" evidence="7">
    <location>
        <begin position="21"/>
        <end position="47"/>
    </location>
</feature>
<evidence type="ECO:0000256" key="6">
    <source>
        <dbReference type="ARBA" id="ARBA00023136"/>
    </source>
</evidence>
<evidence type="ECO:0000256" key="5">
    <source>
        <dbReference type="ARBA" id="ARBA00022989"/>
    </source>
</evidence>
<evidence type="ECO:0000256" key="3">
    <source>
        <dbReference type="ARBA" id="ARBA00022692"/>
    </source>
</evidence>
<evidence type="ECO:0000256" key="4">
    <source>
        <dbReference type="ARBA" id="ARBA00022801"/>
    </source>
</evidence>
<feature type="transmembrane region" description="Helical" evidence="7">
    <location>
        <begin position="98"/>
        <end position="116"/>
    </location>
</feature>
<dbReference type="AlphaFoldDB" id="A0A927GSU9"/>
<feature type="transmembrane region" description="Helical" evidence="7">
    <location>
        <begin position="155"/>
        <end position="171"/>
    </location>
</feature>
<feature type="transmembrane region" description="Helical" evidence="7">
    <location>
        <begin position="177"/>
        <end position="195"/>
    </location>
</feature>
<dbReference type="Pfam" id="PF01694">
    <property type="entry name" value="Rhomboid"/>
    <property type="match status" value="1"/>
</dbReference>
<protein>
    <submittedName>
        <fullName evidence="9">Rhomboid family intramembrane serine protease</fullName>
    </submittedName>
</protein>
<comment type="similarity">
    <text evidence="2">Belongs to the peptidase S54 family.</text>
</comment>
<comment type="caution">
    <text evidence="9">The sequence shown here is derived from an EMBL/GenBank/DDBJ whole genome shotgun (WGS) entry which is preliminary data.</text>
</comment>
<dbReference type="GO" id="GO:0004252">
    <property type="term" value="F:serine-type endopeptidase activity"/>
    <property type="evidence" value="ECO:0007669"/>
    <property type="project" value="InterPro"/>
</dbReference>
<dbReference type="RefSeq" id="WP_190918151.1">
    <property type="nucleotide sequence ID" value="NZ_JACXIZ010000020.1"/>
</dbReference>
<evidence type="ECO:0000313" key="9">
    <source>
        <dbReference type="EMBL" id="MBD2846047.1"/>
    </source>
</evidence>
<sequence length="199" mass="22179">MIFIRYESFQAYLKLYPITSAILGLNLLLFILSQIVGLPLLEFGAFIQMPADPYGLIEPWRYVTSQFLHLSWQHILFNCFSILVFAPPLERLLGSLRYLVFYLLCGIVGNLFSALWGPAWLVSAGASGAIYGVFGAYLNLALIRKDMLDAASRKTVYTILILGIVFSFMTVTRVNILAHVGGLAAGFALYAPFAARVRR</sequence>
<keyword evidence="6 7" id="KW-0472">Membrane</keyword>
<accession>A0A927GSU9</accession>
<dbReference type="InterPro" id="IPR050925">
    <property type="entry name" value="Rhomboid_protease_S54"/>
</dbReference>
<evidence type="ECO:0000256" key="1">
    <source>
        <dbReference type="ARBA" id="ARBA00004141"/>
    </source>
</evidence>
<feature type="transmembrane region" description="Helical" evidence="7">
    <location>
        <begin position="67"/>
        <end position="86"/>
    </location>
</feature>
<evidence type="ECO:0000256" key="7">
    <source>
        <dbReference type="SAM" id="Phobius"/>
    </source>
</evidence>
<evidence type="ECO:0000256" key="2">
    <source>
        <dbReference type="ARBA" id="ARBA00009045"/>
    </source>
</evidence>
<proteinExistence type="inferred from homology"/>
<dbReference type="GO" id="GO:0016020">
    <property type="term" value="C:membrane"/>
    <property type="evidence" value="ECO:0007669"/>
    <property type="project" value="UniProtKB-SubCell"/>
</dbReference>
<keyword evidence="3 7" id="KW-0812">Transmembrane</keyword>
<keyword evidence="10" id="KW-1185">Reference proteome</keyword>